<dbReference type="PANTHER" id="PTHR34220:SF9">
    <property type="entry name" value="SIGNAL TRANSDUCTION HISTIDINE KINASE INTERNAL REGION DOMAIN-CONTAINING PROTEIN"/>
    <property type="match status" value="1"/>
</dbReference>
<dbReference type="AlphaFoldDB" id="A0AA39CQ82"/>
<dbReference type="InterPro" id="IPR036890">
    <property type="entry name" value="HATPase_C_sf"/>
</dbReference>
<sequence length="711" mass="77996">MGSRPAAGTTRTGSIHPFPAFVAHRLFARRAVLCSAHPFHQGAAVIASFSLIIRHLLAWAAALFVAGMVWSGIFSGMRDGPGWVFGLLVMFLMISALGSAITHVRRVWLVAGRLDGATLSGRQRRQIELPMDAGQAFAVVEAAVGELPRVEEVESSAGSLQVRAYVRRVDLWNGRQPSRWNLPARLAIKRNSVLATVTPGQGTSTVTLLFEPDAGWWADLLALDEGSNYENAESVTRAISRRVADQRRDEQAAAEQTQVEKELSVARLNLLHAQVEPHFLYNSLANAQVLTRTDPARADQMLGHLIQYLRSSLPQVDESVSTLGVELERTRAYLEILRIRMGARLAVEVQVPTELHEVKLPAMALQTLVENAIKHGLEPKPGGGTIWILARGFDDHVTVTVADDGLGFGQGTSGTGIGLKNLRERLRLTCGEQAGVAIVANFPSGVAATMTLPQSAKEPPLIAEDEELLRHSLVEQLGRLWPELKLVAECEDGASALEQLAEKQPDIAFLDIRMPGISGIEVARSLAELSPRTQVVFVTAYDQYAIDAFEQGAMDYLLKPVSDERLLATRDRILSRLPSTRQDDAVLERLLQRLGAGPVANDRPPLAWITASNGRDTQLIMLDDVIYFRADNKYTTVVTAAGESLLRTPLRELLEVLDPLHFRQVHRSTIVNMKAVAAVSRDDTGRGVLRLRQRAETLVVSQPFMSLFRGM</sequence>
<dbReference type="InterPro" id="IPR007492">
    <property type="entry name" value="LytTR_DNA-bd_dom"/>
</dbReference>
<keyword evidence="2" id="KW-1133">Transmembrane helix</keyword>
<dbReference type="InterPro" id="IPR050640">
    <property type="entry name" value="Bact_2-comp_sensor_kinase"/>
</dbReference>
<dbReference type="SUPFAM" id="SSF52172">
    <property type="entry name" value="CheY-like"/>
    <property type="match status" value="1"/>
</dbReference>
<accession>A0AA39CQ82</accession>
<name>A0AA39CQ82_9EURO</name>
<protein>
    <recommendedName>
        <fullName evidence="6">Histidine kinase</fullName>
    </recommendedName>
</protein>
<dbReference type="SMART" id="SM00850">
    <property type="entry name" value="LytTR"/>
    <property type="match status" value="1"/>
</dbReference>
<dbReference type="Gene3D" id="2.40.50.1020">
    <property type="entry name" value="LytTr DNA-binding domain"/>
    <property type="match status" value="1"/>
</dbReference>
<dbReference type="Pfam" id="PF06580">
    <property type="entry name" value="His_kinase"/>
    <property type="match status" value="1"/>
</dbReference>
<dbReference type="PROSITE" id="PS50110">
    <property type="entry name" value="RESPONSE_REGULATORY"/>
    <property type="match status" value="1"/>
</dbReference>
<dbReference type="GO" id="GO:0000155">
    <property type="term" value="F:phosphorelay sensor kinase activity"/>
    <property type="evidence" value="ECO:0007669"/>
    <property type="project" value="InterPro"/>
</dbReference>
<feature type="transmembrane region" description="Helical" evidence="2">
    <location>
        <begin position="83"/>
        <end position="104"/>
    </location>
</feature>
<proteinExistence type="predicted"/>
<reference evidence="5" key="1">
    <citation type="submission" date="2022-10" db="EMBL/GenBank/DDBJ databases">
        <title>Culturing micro-colonial fungi from biological soil crusts in the Mojave desert and describing Neophaeococcomyces mojavensis, and introducing the new genera and species Taxawa tesnikishii.</title>
        <authorList>
            <person name="Kurbessoian T."/>
            <person name="Stajich J.E."/>
        </authorList>
    </citation>
    <scope>NUCLEOTIDE SEQUENCE</scope>
    <source>
        <strain evidence="5">TK_35</strain>
    </source>
</reference>
<evidence type="ECO:0000259" key="4">
    <source>
        <dbReference type="PROSITE" id="PS50930"/>
    </source>
</evidence>
<keyword evidence="1" id="KW-0597">Phosphoprotein</keyword>
<dbReference type="PROSITE" id="PS50930">
    <property type="entry name" value="HTH_LYTTR"/>
    <property type="match status" value="1"/>
</dbReference>
<keyword evidence="2" id="KW-0472">Membrane</keyword>
<feature type="domain" description="Response regulatory" evidence="3">
    <location>
        <begin position="459"/>
        <end position="574"/>
    </location>
</feature>
<evidence type="ECO:0000259" key="3">
    <source>
        <dbReference type="PROSITE" id="PS50110"/>
    </source>
</evidence>
<dbReference type="Pfam" id="PF02518">
    <property type="entry name" value="HATPase_c"/>
    <property type="match status" value="1"/>
</dbReference>
<dbReference type="SMART" id="SM00387">
    <property type="entry name" value="HATPase_c"/>
    <property type="match status" value="1"/>
</dbReference>
<dbReference type="SUPFAM" id="SSF55874">
    <property type="entry name" value="ATPase domain of HSP90 chaperone/DNA topoisomerase II/histidine kinase"/>
    <property type="match status" value="1"/>
</dbReference>
<dbReference type="PANTHER" id="PTHR34220">
    <property type="entry name" value="SENSOR HISTIDINE KINASE YPDA"/>
    <property type="match status" value="1"/>
</dbReference>
<dbReference type="InterPro" id="IPR003594">
    <property type="entry name" value="HATPase_dom"/>
</dbReference>
<gene>
    <name evidence="5" type="ORF">H2204_013322</name>
</gene>
<dbReference type="InterPro" id="IPR011006">
    <property type="entry name" value="CheY-like_superfamily"/>
</dbReference>
<dbReference type="GO" id="GO:0003677">
    <property type="term" value="F:DNA binding"/>
    <property type="evidence" value="ECO:0007669"/>
    <property type="project" value="InterPro"/>
</dbReference>
<evidence type="ECO:0008006" key="6">
    <source>
        <dbReference type="Google" id="ProtNLM"/>
    </source>
</evidence>
<evidence type="ECO:0000256" key="2">
    <source>
        <dbReference type="SAM" id="Phobius"/>
    </source>
</evidence>
<evidence type="ECO:0000256" key="1">
    <source>
        <dbReference type="PROSITE-ProRule" id="PRU00169"/>
    </source>
</evidence>
<dbReference type="Pfam" id="PF00072">
    <property type="entry name" value="Response_reg"/>
    <property type="match status" value="1"/>
</dbReference>
<organism evidence="5">
    <name type="scientific">Knufia peltigerae</name>
    <dbReference type="NCBI Taxonomy" id="1002370"/>
    <lineage>
        <taxon>Eukaryota</taxon>
        <taxon>Fungi</taxon>
        <taxon>Dikarya</taxon>
        <taxon>Ascomycota</taxon>
        <taxon>Pezizomycotina</taxon>
        <taxon>Eurotiomycetes</taxon>
        <taxon>Chaetothyriomycetidae</taxon>
        <taxon>Chaetothyriales</taxon>
        <taxon>Trichomeriaceae</taxon>
        <taxon>Knufia</taxon>
    </lineage>
</organism>
<dbReference type="GO" id="GO:0016020">
    <property type="term" value="C:membrane"/>
    <property type="evidence" value="ECO:0007669"/>
    <property type="project" value="InterPro"/>
</dbReference>
<dbReference type="EMBL" id="JAPDRN010000149">
    <property type="protein sequence ID" value="KAJ9617942.1"/>
    <property type="molecule type" value="Genomic_DNA"/>
</dbReference>
<feature type="transmembrane region" description="Helical" evidence="2">
    <location>
        <begin position="56"/>
        <end position="77"/>
    </location>
</feature>
<dbReference type="Gene3D" id="3.30.565.10">
    <property type="entry name" value="Histidine kinase-like ATPase, C-terminal domain"/>
    <property type="match status" value="1"/>
</dbReference>
<evidence type="ECO:0000313" key="5">
    <source>
        <dbReference type="EMBL" id="KAJ9617942.1"/>
    </source>
</evidence>
<dbReference type="InterPro" id="IPR001789">
    <property type="entry name" value="Sig_transdc_resp-reg_receiver"/>
</dbReference>
<dbReference type="SMART" id="SM00448">
    <property type="entry name" value="REC"/>
    <property type="match status" value="1"/>
</dbReference>
<keyword evidence="2" id="KW-0812">Transmembrane</keyword>
<dbReference type="Gene3D" id="3.40.50.2300">
    <property type="match status" value="1"/>
</dbReference>
<dbReference type="InterPro" id="IPR010559">
    <property type="entry name" value="Sig_transdc_His_kin_internal"/>
</dbReference>
<feature type="domain" description="HTH LytTR-type" evidence="4">
    <location>
        <begin position="609"/>
        <end position="699"/>
    </location>
</feature>
<dbReference type="Pfam" id="PF04397">
    <property type="entry name" value="LytTR"/>
    <property type="match status" value="1"/>
</dbReference>
<comment type="caution">
    <text evidence="5">The sequence shown here is derived from an EMBL/GenBank/DDBJ whole genome shotgun (WGS) entry which is preliminary data.</text>
</comment>
<feature type="modified residue" description="4-aspartylphosphate" evidence="1">
    <location>
        <position position="511"/>
    </location>
</feature>